<dbReference type="Proteomes" id="UP001272987">
    <property type="component" value="Unassembled WGS sequence"/>
</dbReference>
<sequence length="243" mass="26571">MASTITPNTQQPLLLDAFARALATDLPGRWTTDPTTTATGPDPAGTRIWNNSPLPNSTAKAKTVHRAILTSGHGHQFYVTPRPRRPGQFLVLPMLPAGTGRRHVEGLRAPRGIAVPADPARASAAVRRRVLHDFRIASLTALRRSSPGHLQVRIDIDTRQRARIRTGYLHALFEVLDAGAVIDPATGDVRFPGTHTPEQTASALAVCLSRLHDHDYHVIVRTPTGLHSRPPARPARLPQPRRR</sequence>
<evidence type="ECO:0000313" key="4">
    <source>
        <dbReference type="Proteomes" id="UP001272987"/>
    </source>
</evidence>
<feature type="compositionally biased region" description="Low complexity" evidence="1">
    <location>
        <begin position="31"/>
        <end position="46"/>
    </location>
</feature>
<evidence type="ECO:0000256" key="1">
    <source>
        <dbReference type="SAM" id="MobiDB-lite"/>
    </source>
</evidence>
<name>A0AAP6BJ17_9ACTN</name>
<proteinExistence type="predicted"/>
<reference evidence="2 4" key="1">
    <citation type="journal article" date="2023" name="Microb. Genom.">
        <title>Mesoterricola silvestris gen. nov., sp. nov., Mesoterricola sediminis sp. nov., Geothrix oryzae sp. nov., Geothrix edaphica sp. nov., Geothrix rubra sp. nov., and Geothrix limicola sp. nov., six novel members of Acidobacteriota isolated from soils.</title>
        <authorList>
            <person name="Weisberg A.J."/>
            <person name="Pearce E."/>
            <person name="Kramer C.G."/>
            <person name="Chang J.H."/>
            <person name="Clarke C.R."/>
        </authorList>
    </citation>
    <scope>NUCLEOTIDE SEQUENCE</scope>
    <source>
        <strain evidence="3 4">NB05-1H</strain>
        <strain evidence="2">NRRL_B-16521</strain>
    </source>
</reference>
<feature type="region of interest" description="Disordered" evidence="1">
    <location>
        <begin position="27"/>
        <end position="57"/>
    </location>
</feature>
<dbReference type="EMBL" id="JARAWP010000039">
    <property type="protein sequence ID" value="MDX3024858.1"/>
    <property type="molecule type" value="Genomic_DNA"/>
</dbReference>
<protein>
    <submittedName>
        <fullName evidence="2">Uncharacterized protein</fullName>
    </submittedName>
</protein>
<comment type="caution">
    <text evidence="2">The sequence shown here is derived from an EMBL/GenBank/DDBJ whole genome shotgun (WGS) entry which is preliminary data.</text>
</comment>
<evidence type="ECO:0000313" key="3">
    <source>
        <dbReference type="EMBL" id="MDX3024858.1"/>
    </source>
</evidence>
<dbReference type="AlphaFoldDB" id="A0AAP6BJ17"/>
<evidence type="ECO:0000313" key="2">
    <source>
        <dbReference type="EMBL" id="MDX2965640.1"/>
    </source>
</evidence>
<organism evidence="2 5">
    <name type="scientific">Streptomyces acidiscabies</name>
    <dbReference type="NCBI Taxonomy" id="42234"/>
    <lineage>
        <taxon>Bacteria</taxon>
        <taxon>Bacillati</taxon>
        <taxon>Actinomycetota</taxon>
        <taxon>Actinomycetes</taxon>
        <taxon>Kitasatosporales</taxon>
        <taxon>Streptomycetaceae</taxon>
        <taxon>Streptomyces</taxon>
    </lineage>
</organism>
<accession>A0AAP6BJ17</accession>
<feature type="region of interest" description="Disordered" evidence="1">
    <location>
        <begin position="222"/>
        <end position="243"/>
    </location>
</feature>
<gene>
    <name evidence="2" type="ORF">PV399_38895</name>
    <name evidence="3" type="ORF">PV666_44395</name>
</gene>
<evidence type="ECO:0000313" key="5">
    <source>
        <dbReference type="Proteomes" id="UP001282288"/>
    </source>
</evidence>
<feature type="compositionally biased region" description="Polar residues" evidence="1">
    <location>
        <begin position="48"/>
        <end position="57"/>
    </location>
</feature>
<keyword evidence="4" id="KW-1185">Reference proteome</keyword>
<feature type="compositionally biased region" description="Low complexity" evidence="1">
    <location>
        <begin position="234"/>
        <end position="243"/>
    </location>
</feature>
<dbReference type="Proteomes" id="UP001282288">
    <property type="component" value="Unassembled WGS sequence"/>
</dbReference>
<dbReference type="EMBL" id="JARAWC010000044">
    <property type="protein sequence ID" value="MDX2965640.1"/>
    <property type="molecule type" value="Genomic_DNA"/>
</dbReference>
<dbReference type="GeneID" id="69812440"/>
<dbReference type="RefSeq" id="WP_010359854.1">
    <property type="nucleotide sequence ID" value="NZ_CP122369.1"/>
</dbReference>